<evidence type="ECO:0000313" key="6">
    <source>
        <dbReference type="EMBL" id="TRM69501.1"/>
    </source>
</evidence>
<dbReference type="EMBL" id="VDMD01000001">
    <property type="protein sequence ID" value="TRM69501.1"/>
    <property type="molecule type" value="Genomic_DNA"/>
</dbReference>
<dbReference type="CDD" id="cd13965">
    <property type="entry name" value="PT_UbiA_3"/>
    <property type="match status" value="1"/>
</dbReference>
<dbReference type="GO" id="GO:0016020">
    <property type="term" value="C:membrane"/>
    <property type="evidence" value="ECO:0007669"/>
    <property type="project" value="UniProtKB-SubCell"/>
</dbReference>
<dbReference type="AlphaFoldDB" id="A0A550CXJ4"/>
<feature type="transmembrane region" description="Helical" evidence="5">
    <location>
        <begin position="227"/>
        <end position="249"/>
    </location>
</feature>
<evidence type="ECO:0000256" key="1">
    <source>
        <dbReference type="ARBA" id="ARBA00004141"/>
    </source>
</evidence>
<dbReference type="Proteomes" id="UP000320762">
    <property type="component" value="Unassembled WGS sequence"/>
</dbReference>
<sequence>MIVPSGTTFTSRQIQPPFPLVTAFTAVLDFIYTLFLFLKSDIPTTIVPAVAISIGVVGIPDATAFAQGLVWLSLHLLAFDTRNQIIGLEEDRLSKPHRPIAAGRISLHAAQLLHLIFVAASLLVSARHGLLVHSVIYLVCTAAYNDGNLARFWQTKSSMIGIGLGICCWGTIVCFDHGRPVSPSSLRALIGTALLLATTVHAQDFRDVVGDAAIGRNTLPMVLPPALARWSLAVLLLGWSAVLIQFWLLPAGAAMPLIP</sequence>
<organism evidence="6 7">
    <name type="scientific">Schizophyllum amplum</name>
    <dbReference type="NCBI Taxonomy" id="97359"/>
    <lineage>
        <taxon>Eukaryota</taxon>
        <taxon>Fungi</taxon>
        <taxon>Dikarya</taxon>
        <taxon>Basidiomycota</taxon>
        <taxon>Agaricomycotina</taxon>
        <taxon>Agaricomycetes</taxon>
        <taxon>Agaricomycetidae</taxon>
        <taxon>Agaricales</taxon>
        <taxon>Schizophyllaceae</taxon>
        <taxon>Schizophyllum</taxon>
    </lineage>
</organism>
<name>A0A550CXJ4_9AGAR</name>
<keyword evidence="6" id="KW-0808">Transferase</keyword>
<protein>
    <submittedName>
        <fullName evidence="6">UbiA prenyltransferase family</fullName>
    </submittedName>
</protein>
<reference evidence="6 7" key="1">
    <citation type="journal article" date="2019" name="New Phytol.">
        <title>Comparative genomics reveals unique wood-decay strategies and fruiting body development in the Schizophyllaceae.</title>
        <authorList>
            <person name="Almasi E."/>
            <person name="Sahu N."/>
            <person name="Krizsan K."/>
            <person name="Balint B."/>
            <person name="Kovacs G.M."/>
            <person name="Kiss B."/>
            <person name="Cseklye J."/>
            <person name="Drula E."/>
            <person name="Henrissat B."/>
            <person name="Nagy I."/>
            <person name="Chovatia M."/>
            <person name="Adam C."/>
            <person name="LaButti K."/>
            <person name="Lipzen A."/>
            <person name="Riley R."/>
            <person name="Grigoriev I.V."/>
            <person name="Nagy L.G."/>
        </authorList>
    </citation>
    <scope>NUCLEOTIDE SEQUENCE [LARGE SCALE GENOMIC DNA]</scope>
    <source>
        <strain evidence="6 7">NL-1724</strain>
    </source>
</reference>
<dbReference type="InterPro" id="IPR000537">
    <property type="entry name" value="UbiA_prenyltransferase"/>
</dbReference>
<dbReference type="GO" id="GO:0016765">
    <property type="term" value="F:transferase activity, transferring alkyl or aryl (other than methyl) groups"/>
    <property type="evidence" value="ECO:0007669"/>
    <property type="project" value="InterPro"/>
</dbReference>
<comment type="caution">
    <text evidence="6">The sequence shown here is derived from an EMBL/GenBank/DDBJ whole genome shotgun (WGS) entry which is preliminary data.</text>
</comment>
<comment type="subcellular location">
    <subcellularLocation>
        <location evidence="1">Membrane</location>
        <topology evidence="1">Multi-pass membrane protein</topology>
    </subcellularLocation>
</comment>
<dbReference type="Pfam" id="PF01040">
    <property type="entry name" value="UbiA"/>
    <property type="match status" value="1"/>
</dbReference>
<dbReference type="Gene3D" id="1.10.357.140">
    <property type="entry name" value="UbiA prenyltransferase"/>
    <property type="match status" value="1"/>
</dbReference>
<proteinExistence type="predicted"/>
<evidence type="ECO:0000256" key="4">
    <source>
        <dbReference type="ARBA" id="ARBA00023136"/>
    </source>
</evidence>
<evidence type="ECO:0000313" key="7">
    <source>
        <dbReference type="Proteomes" id="UP000320762"/>
    </source>
</evidence>
<gene>
    <name evidence="6" type="ORF">BD626DRAFT_563242</name>
</gene>
<keyword evidence="2 5" id="KW-0812">Transmembrane</keyword>
<feature type="transmembrane region" description="Helical" evidence="5">
    <location>
        <begin position="159"/>
        <end position="178"/>
    </location>
</feature>
<keyword evidence="7" id="KW-1185">Reference proteome</keyword>
<feature type="transmembrane region" description="Helical" evidence="5">
    <location>
        <begin position="20"/>
        <end position="38"/>
    </location>
</feature>
<evidence type="ECO:0000256" key="3">
    <source>
        <dbReference type="ARBA" id="ARBA00022989"/>
    </source>
</evidence>
<dbReference type="InterPro" id="IPR044878">
    <property type="entry name" value="UbiA_sf"/>
</dbReference>
<keyword evidence="4 5" id="KW-0472">Membrane</keyword>
<keyword evidence="3 5" id="KW-1133">Transmembrane helix</keyword>
<dbReference type="OrthoDB" id="434972at2759"/>
<accession>A0A550CXJ4</accession>
<dbReference type="PANTHER" id="PTHR42723:SF1">
    <property type="entry name" value="CHLOROPHYLL SYNTHASE, CHLOROPLASTIC"/>
    <property type="match status" value="1"/>
</dbReference>
<dbReference type="InterPro" id="IPR050475">
    <property type="entry name" value="Prenyltransferase_related"/>
</dbReference>
<evidence type="ECO:0000256" key="5">
    <source>
        <dbReference type="SAM" id="Phobius"/>
    </source>
</evidence>
<evidence type="ECO:0000256" key="2">
    <source>
        <dbReference type="ARBA" id="ARBA00022692"/>
    </source>
</evidence>
<dbReference type="PANTHER" id="PTHR42723">
    <property type="entry name" value="CHLOROPHYLL SYNTHASE"/>
    <property type="match status" value="1"/>
</dbReference>